<dbReference type="AlphaFoldDB" id="W5T819"/>
<dbReference type="KEGG" id="nno:NONO_c06480"/>
<evidence type="ECO:0000313" key="2">
    <source>
        <dbReference type="Proteomes" id="UP000019150"/>
    </source>
</evidence>
<proteinExistence type="predicted"/>
<gene>
    <name evidence="1" type="ORF">NONO_c06480</name>
</gene>
<dbReference type="STRING" id="1415166.NONO_c06480"/>
<dbReference type="HOGENOM" id="CLU_1198774_0_0_11"/>
<keyword evidence="2" id="KW-1185">Reference proteome</keyword>
<dbReference type="EMBL" id="CP006850">
    <property type="protein sequence ID" value="AHH15460.1"/>
    <property type="molecule type" value="Genomic_DNA"/>
</dbReference>
<reference evidence="1 2" key="1">
    <citation type="journal article" date="2014" name="Appl. Environ. Microbiol.">
        <title>Insights into the Microbial Degradation of Rubber and Gutta-Percha by Analysis of the Complete Genome of Nocardia nova SH22a.</title>
        <authorList>
            <person name="Luo Q."/>
            <person name="Hiessl S."/>
            <person name="Poehlein A."/>
            <person name="Daniel R."/>
            <person name="Steinbuchel A."/>
        </authorList>
    </citation>
    <scope>NUCLEOTIDE SEQUENCE [LARGE SCALE GENOMIC DNA]</scope>
    <source>
        <strain evidence="1">SH22a</strain>
    </source>
</reference>
<protein>
    <submittedName>
        <fullName evidence="1">Uncharacterized protein</fullName>
    </submittedName>
</protein>
<evidence type="ECO:0000313" key="1">
    <source>
        <dbReference type="EMBL" id="AHH15460.1"/>
    </source>
</evidence>
<dbReference type="Proteomes" id="UP000019150">
    <property type="component" value="Chromosome"/>
</dbReference>
<name>W5T819_9NOCA</name>
<organism evidence="1 2">
    <name type="scientific">Nocardia nova SH22a</name>
    <dbReference type="NCBI Taxonomy" id="1415166"/>
    <lineage>
        <taxon>Bacteria</taxon>
        <taxon>Bacillati</taxon>
        <taxon>Actinomycetota</taxon>
        <taxon>Actinomycetes</taxon>
        <taxon>Mycobacteriales</taxon>
        <taxon>Nocardiaceae</taxon>
        <taxon>Nocardia</taxon>
    </lineage>
</organism>
<accession>W5T819</accession>
<sequence>MATGGVAIIAVFGCCGYPSNEQLPAGFAGVRRSVSGGSCSPNVRLTTDSVGRPVADLVCERHRETGLPSGPVTRAEGGVADFPCGGGDFTGIVRTDRCVTAGAPLTGDMKPLPVLSDTSRSVARIRLDAVCAVAKGASAQRIPIVVESAPASSADGSGAPARCAGISDGVEVAGLPDGPRADRRMPLLPGASPCCNVRFTAGPAVCVRHAAGHGRNAEMLCASVQLILLKQ</sequence>